<accession>A0A1G4GU75</accession>
<feature type="region of interest" description="Disordered" evidence="1">
    <location>
        <begin position="238"/>
        <end position="259"/>
    </location>
</feature>
<dbReference type="EMBL" id="LT615244">
    <property type="protein sequence ID" value="SCO66141.1"/>
    <property type="molecule type" value="Genomic_DNA"/>
</dbReference>
<dbReference type="Proteomes" id="UP000196402">
    <property type="component" value="Chromosome 6"/>
</dbReference>
<gene>
    <name evidence="2" type="ORF">PVT01_060011700</name>
</gene>
<name>A0A1G4GU75_PLAVI</name>
<dbReference type="VEuPathDB" id="PlasmoDB:PVX_049190"/>
<proteinExistence type="predicted"/>
<dbReference type="VEuPathDB" id="PlasmoDB:PVW1_100060300"/>
<reference evidence="2 3" key="1">
    <citation type="submission" date="2016-07" db="EMBL/GenBank/DDBJ databases">
        <authorList>
            <consortium name="Pathogen Informatics"/>
        </authorList>
    </citation>
    <scope>NUCLEOTIDE SEQUENCE [LARGE SCALE GENOMIC DNA]</scope>
</reference>
<organism evidence="2 3">
    <name type="scientific">Plasmodium vivax</name>
    <name type="common">malaria parasite P. vivax</name>
    <dbReference type="NCBI Taxonomy" id="5855"/>
    <lineage>
        <taxon>Eukaryota</taxon>
        <taxon>Sar</taxon>
        <taxon>Alveolata</taxon>
        <taxon>Apicomplexa</taxon>
        <taxon>Aconoidasida</taxon>
        <taxon>Haemosporida</taxon>
        <taxon>Plasmodiidae</taxon>
        <taxon>Plasmodium</taxon>
        <taxon>Plasmodium (Plasmodium)</taxon>
    </lineage>
</organism>
<evidence type="ECO:0000313" key="3">
    <source>
        <dbReference type="Proteomes" id="UP000196402"/>
    </source>
</evidence>
<dbReference type="VEuPathDB" id="PlasmoDB:PVP01_0003280"/>
<sequence>MDSGRLKISRIPIKVFYDKVAAKSIKKLPSEQRNIDIIRGITFGELLQHIKEKDKKKINSWLKQHENKLKSHLSMMQNDLMKEKYEIYCTNLNYILDFVVQALKNFNNSNEFFNLIHVFEEKSRDVLQSYTTLNCLRNFHNSNDKNLYIKKIMYDLCEDIQYMSWFDQNIERKHCSKMVNRIKNRWKILTEIYDAVSDKKSFDFDKECTLSTMNQMLKTLKCNATPKAPPTVTVTERQTLTALPGSGGDLSETRRSEDVEDPIDVENPESVDTFPEDLTIGLPVNDDPPKLDTTYAAASLAGVSLFGTIIYKYGPFRNRLNPRRGARIGSNIFPLDNNLYDGALINNFEYLQTGIPNDEYQLGYGSVTDY</sequence>
<evidence type="ECO:0000256" key="1">
    <source>
        <dbReference type="SAM" id="MobiDB-lite"/>
    </source>
</evidence>
<evidence type="ECO:0000313" key="2">
    <source>
        <dbReference type="EMBL" id="SCO66141.1"/>
    </source>
</evidence>
<protein>
    <submittedName>
        <fullName evidence="2">VIR protein</fullName>
    </submittedName>
</protein>
<dbReference type="VEuPathDB" id="PlasmoDB:PVPAM_010012300"/>
<dbReference type="AlphaFoldDB" id="A0A1G4GU75"/>